<accession>A0A926DFF0</accession>
<reference evidence="1" key="1">
    <citation type="submission" date="2020-08" db="EMBL/GenBank/DDBJ databases">
        <title>Genome public.</title>
        <authorList>
            <person name="Liu C."/>
            <person name="Sun Q."/>
        </authorList>
    </citation>
    <scope>NUCLEOTIDE SEQUENCE</scope>
    <source>
        <strain evidence="1">BX7</strain>
    </source>
</reference>
<dbReference type="EMBL" id="JACRSP010000004">
    <property type="protein sequence ID" value="MBC8536842.1"/>
    <property type="molecule type" value="Genomic_DNA"/>
</dbReference>
<sequence length="80" mass="9409">MPQDYRAAYEAFRRRPPQMPRERAACVEAIETLRRWLGDGLFFQVEDTIMEYGELRERIGFAGGFQQVSSHRPQMGEKQD</sequence>
<dbReference type="AlphaFoldDB" id="A0A926DFF0"/>
<gene>
    <name evidence="1" type="ORF">H8695_09100</name>
</gene>
<dbReference type="Proteomes" id="UP000620366">
    <property type="component" value="Unassembled WGS sequence"/>
</dbReference>
<proteinExistence type="predicted"/>
<organism evidence="1 2">
    <name type="scientific">Feifania hominis</name>
    <dbReference type="NCBI Taxonomy" id="2763660"/>
    <lineage>
        <taxon>Bacteria</taxon>
        <taxon>Bacillati</taxon>
        <taxon>Bacillota</taxon>
        <taxon>Clostridia</taxon>
        <taxon>Eubacteriales</taxon>
        <taxon>Feifaniaceae</taxon>
        <taxon>Feifania</taxon>
    </lineage>
</organism>
<comment type="caution">
    <text evidence="1">The sequence shown here is derived from an EMBL/GenBank/DDBJ whole genome shotgun (WGS) entry which is preliminary data.</text>
</comment>
<dbReference type="RefSeq" id="WP_249300824.1">
    <property type="nucleotide sequence ID" value="NZ_JACRSP010000004.1"/>
</dbReference>
<name>A0A926DFF0_9FIRM</name>
<keyword evidence="2" id="KW-1185">Reference proteome</keyword>
<protein>
    <submittedName>
        <fullName evidence="1">Uncharacterized protein</fullName>
    </submittedName>
</protein>
<evidence type="ECO:0000313" key="2">
    <source>
        <dbReference type="Proteomes" id="UP000620366"/>
    </source>
</evidence>
<evidence type="ECO:0000313" key="1">
    <source>
        <dbReference type="EMBL" id="MBC8536842.1"/>
    </source>
</evidence>